<dbReference type="PANTHER" id="PTHR44757">
    <property type="entry name" value="DIGUANYLATE CYCLASE DGCP"/>
    <property type="match status" value="1"/>
</dbReference>
<dbReference type="Gene3D" id="3.30.450.40">
    <property type="match status" value="2"/>
</dbReference>
<dbReference type="SMART" id="SM00052">
    <property type="entry name" value="EAL"/>
    <property type="match status" value="1"/>
</dbReference>
<dbReference type="SUPFAM" id="SSF55073">
    <property type="entry name" value="Nucleotide cyclase"/>
    <property type="match status" value="1"/>
</dbReference>
<dbReference type="InterPro" id="IPR029016">
    <property type="entry name" value="GAF-like_dom_sf"/>
</dbReference>
<dbReference type="Gene3D" id="3.30.70.270">
    <property type="match status" value="1"/>
</dbReference>
<dbReference type="InterPro" id="IPR000160">
    <property type="entry name" value="GGDEF_dom"/>
</dbReference>
<dbReference type="PROSITE" id="PS50887">
    <property type="entry name" value="GGDEF"/>
    <property type="match status" value="1"/>
</dbReference>
<feature type="transmembrane region" description="Helical" evidence="1">
    <location>
        <begin position="207"/>
        <end position="227"/>
    </location>
</feature>
<dbReference type="Pfam" id="PF00990">
    <property type="entry name" value="GGDEF"/>
    <property type="match status" value="1"/>
</dbReference>
<evidence type="ECO:0000313" key="4">
    <source>
        <dbReference type="EMBL" id="VAW57231.1"/>
    </source>
</evidence>
<keyword evidence="1" id="KW-1133">Transmembrane helix</keyword>
<feature type="transmembrane region" description="Helical" evidence="1">
    <location>
        <begin position="175"/>
        <end position="195"/>
    </location>
</feature>
<evidence type="ECO:0000259" key="3">
    <source>
        <dbReference type="PROSITE" id="PS50887"/>
    </source>
</evidence>
<feature type="transmembrane region" description="Helical" evidence="1">
    <location>
        <begin position="130"/>
        <end position="155"/>
    </location>
</feature>
<sequence>MTVQKFQAQFLRLITLTWLLPPMVGFSFLLYLEVFTFEQILSMMSTPLKPVFLISGLLIALIYFKNFSKSLSAYLITPDKYHKATTEQALRRFPLHYWSAFIGYISLAPATAIMSLEITTNYHAMPVDWFRVHLVALIVSITVGLPIFISIYDLFGKAFGKMNLLQPIFTIKTKVFLIGALIPLLIDTMLVQYYWTRTGFFSLETFFIWLLLELIAVAGALLFVNSFNQSLTPLKNLINNQANSTGIKIQAISTDELGIFSNQLGKLLDEQQLTQERLSFSNDLLKASHSHESLARLLETIVNRTCKSLGGDICFLSLYDEKKRKLICVAHSQGGYKAEGHFQIALDETSLHADVFKSSKPISIENVPNSLRSHIKLKKEFNILSAAAVPLYSNDETIGVLQIASTKYTHDFTEHEIKTLQAFAKEAAIIQLFFEDLKKRRKAETAITQIMQAVSTATGTDFFKAITLQMANILQADSCGVVSTISDNLETVETLAFFLDGKINDNFKYRLKDTPCQSIIGNKACSYTSNIQKLFPNDIYLIENKMESYVGTPLFNSQKKPLGLLFATFRNKIENIEFNESILHIFAARTAAEIERTQNEEHIKHMAYYDGLTQLPNREFLLDRLQNAIEHAKQNNTKLAVMMMDLDNFKKINDSLGHPIGDGLLKDVATRLQKHIRKEDIVARLGGDEFVILQSGFETRESTITHINRIAKQLHATLKEHYYIAEHTLMISTSCGIAIFPDDGDSAELLIKHADTALYKAKESGRDNYRFFSNEMNIAAIERLEMESAIHTGIKEQQFEVAYQPKVSIQDNRIIGAEILLRWNHPVLGYISPERFIPIADETGQIIELGEFVFEQACIETSKLWCKPGFCKEIYSLSVNVSPRQFQHHGFIEKIKSIMNKHNTNPLCIELEVTENILIEDTNKVSDRLQTLKDLGLKISIDDFGTGYASFRYLQQLPIDMIKIDRSFISHICSNTSDLAIVKTIMTMAENLDIKIIAEGVETAEQLDLLSQLGCKYYQGYYYSKPINAEKFNEMIALQRKKLILSTH</sequence>
<dbReference type="EMBL" id="UOFF01000360">
    <property type="protein sequence ID" value="VAW57231.1"/>
    <property type="molecule type" value="Genomic_DNA"/>
</dbReference>
<dbReference type="FunFam" id="3.30.70.270:FF:000001">
    <property type="entry name" value="Diguanylate cyclase domain protein"/>
    <property type="match status" value="1"/>
</dbReference>
<dbReference type="InterPro" id="IPR043128">
    <property type="entry name" value="Rev_trsase/Diguanyl_cyclase"/>
</dbReference>
<dbReference type="Pfam" id="PF00563">
    <property type="entry name" value="EAL"/>
    <property type="match status" value="1"/>
</dbReference>
<dbReference type="InterPro" id="IPR035919">
    <property type="entry name" value="EAL_sf"/>
</dbReference>
<dbReference type="PROSITE" id="PS50883">
    <property type="entry name" value="EAL"/>
    <property type="match status" value="1"/>
</dbReference>
<dbReference type="InterPro" id="IPR003018">
    <property type="entry name" value="GAF"/>
</dbReference>
<accession>A0A3B0WPI0</accession>
<reference evidence="4" key="1">
    <citation type="submission" date="2018-06" db="EMBL/GenBank/DDBJ databases">
        <authorList>
            <person name="Zhirakovskaya E."/>
        </authorList>
    </citation>
    <scope>NUCLEOTIDE SEQUENCE</scope>
</reference>
<dbReference type="SUPFAM" id="SSF141868">
    <property type="entry name" value="EAL domain-like"/>
    <property type="match status" value="1"/>
</dbReference>
<dbReference type="SUPFAM" id="SSF55781">
    <property type="entry name" value="GAF domain-like"/>
    <property type="match status" value="2"/>
</dbReference>
<name>A0A3B0WPI0_9ZZZZ</name>
<dbReference type="Pfam" id="PF13185">
    <property type="entry name" value="GAF_2"/>
    <property type="match status" value="1"/>
</dbReference>
<dbReference type="InterPro" id="IPR001633">
    <property type="entry name" value="EAL_dom"/>
</dbReference>
<feature type="transmembrane region" description="Helical" evidence="1">
    <location>
        <begin position="12"/>
        <end position="32"/>
    </location>
</feature>
<dbReference type="CDD" id="cd01949">
    <property type="entry name" value="GGDEF"/>
    <property type="match status" value="1"/>
</dbReference>
<feature type="transmembrane region" description="Helical" evidence="1">
    <location>
        <begin position="97"/>
        <end position="118"/>
    </location>
</feature>
<dbReference type="InterPro" id="IPR052155">
    <property type="entry name" value="Biofilm_reg_signaling"/>
</dbReference>
<feature type="transmembrane region" description="Helical" evidence="1">
    <location>
        <begin position="52"/>
        <end position="76"/>
    </location>
</feature>
<dbReference type="NCBIfam" id="TIGR00254">
    <property type="entry name" value="GGDEF"/>
    <property type="match status" value="1"/>
</dbReference>
<dbReference type="Gene3D" id="3.20.20.450">
    <property type="entry name" value="EAL domain"/>
    <property type="match status" value="1"/>
</dbReference>
<dbReference type="SMART" id="SM00065">
    <property type="entry name" value="GAF"/>
    <property type="match status" value="2"/>
</dbReference>
<dbReference type="AlphaFoldDB" id="A0A3B0WPI0"/>
<evidence type="ECO:0000256" key="1">
    <source>
        <dbReference type="SAM" id="Phobius"/>
    </source>
</evidence>
<feature type="domain" description="EAL" evidence="2">
    <location>
        <begin position="783"/>
        <end position="1040"/>
    </location>
</feature>
<organism evidence="4">
    <name type="scientific">hydrothermal vent metagenome</name>
    <dbReference type="NCBI Taxonomy" id="652676"/>
    <lineage>
        <taxon>unclassified sequences</taxon>
        <taxon>metagenomes</taxon>
        <taxon>ecological metagenomes</taxon>
    </lineage>
</organism>
<feature type="domain" description="GGDEF" evidence="3">
    <location>
        <begin position="637"/>
        <end position="774"/>
    </location>
</feature>
<protein>
    <submittedName>
        <fullName evidence="4">Diguanylate cyclase/phosphodiesterase (GGDEF &amp; EAL domains) with PAS/PAC sensor(S)</fullName>
    </submittedName>
</protein>
<dbReference type="InterPro" id="IPR029787">
    <property type="entry name" value="Nucleotide_cyclase"/>
</dbReference>
<keyword evidence="1" id="KW-0472">Membrane</keyword>
<dbReference type="CDD" id="cd01948">
    <property type="entry name" value="EAL"/>
    <property type="match status" value="1"/>
</dbReference>
<dbReference type="PANTHER" id="PTHR44757:SF2">
    <property type="entry name" value="BIOFILM ARCHITECTURE MAINTENANCE PROTEIN MBAA"/>
    <property type="match status" value="1"/>
</dbReference>
<proteinExistence type="predicted"/>
<dbReference type="SMART" id="SM00267">
    <property type="entry name" value="GGDEF"/>
    <property type="match status" value="1"/>
</dbReference>
<keyword evidence="1" id="KW-0812">Transmembrane</keyword>
<gene>
    <name evidence="4" type="ORF">MNBD_GAMMA07-978</name>
</gene>
<evidence type="ECO:0000259" key="2">
    <source>
        <dbReference type="PROSITE" id="PS50883"/>
    </source>
</evidence>